<accession>A0ABD2XYR5</accession>
<feature type="compositionally biased region" description="Low complexity" evidence="1">
    <location>
        <begin position="333"/>
        <end position="347"/>
    </location>
</feature>
<dbReference type="AlphaFoldDB" id="A0ABD2XYR5"/>
<dbReference type="EMBL" id="JBJUIK010000016">
    <property type="protein sequence ID" value="KAL3499460.1"/>
    <property type="molecule type" value="Genomic_DNA"/>
</dbReference>
<evidence type="ECO:0000259" key="2">
    <source>
        <dbReference type="Pfam" id="PF12214"/>
    </source>
</evidence>
<dbReference type="Proteomes" id="UP001630127">
    <property type="component" value="Unassembled WGS sequence"/>
</dbReference>
<keyword evidence="4" id="KW-1185">Reference proteome</keyword>
<reference evidence="3 4" key="1">
    <citation type="submission" date="2024-11" db="EMBL/GenBank/DDBJ databases">
        <title>A near-complete genome assembly of Cinchona calisaya.</title>
        <authorList>
            <person name="Lian D.C."/>
            <person name="Zhao X.W."/>
            <person name="Wei L."/>
        </authorList>
    </citation>
    <scope>NUCLEOTIDE SEQUENCE [LARGE SCALE GENOMIC DNA]</scope>
    <source>
        <tissue evidence="3">Nenye</tissue>
    </source>
</reference>
<sequence>MEESEEVYTFTAVEIDLDYEFDAVRYFDFSREESLGEAREAELWFETAASYPASPFVARLFTGNDALLENVNTSPKTKHEVGANLLDSDSDIEVDEETHFVDEDGGVKQLNNRDTSASLQNSNRERFHNQHQQLSSGLTFYNHLTKDSLKAKTKFSMKPYLSRTSTLMKPTASQLAKQNQPHQMRSSRFQKQLLDRNEKSSNNYCGAEIQATKRQKLEGGHLSKVGDMKHQMNFVHKEPKRDGTVVGNTMQAKLRITIPREPDLETTFRAQRIRPKTGEETQSSTSTVRRFKALPLNRKILEAPSLVPKRSTPRVPEFHEFHLKTSERAAQHSATASSSAATCNNTNKEVQNRNPTTQCRDETRRCNVVETSKEGSELSHNFKALPLNRKILSSKGDIGVFRNCKRDITVPMEFNFHTEKRLQHNPPIELFNKLSLASEPKSKIKQPHPSSASLPAKGSKENRWDSFQQEHQIEHDVKEKIPLNGGKQMQFGSNVKKTDVDLVSGISRLSSLEVYCSRANSY</sequence>
<proteinExistence type="predicted"/>
<evidence type="ECO:0000313" key="3">
    <source>
        <dbReference type="EMBL" id="KAL3499460.1"/>
    </source>
</evidence>
<dbReference type="InterPro" id="IPR027330">
    <property type="entry name" value="TPX2_central_dom"/>
</dbReference>
<feature type="region of interest" description="Disordered" evidence="1">
    <location>
        <begin position="440"/>
        <end position="465"/>
    </location>
</feature>
<feature type="compositionally biased region" description="Polar residues" evidence="1">
    <location>
        <begin position="348"/>
        <end position="358"/>
    </location>
</feature>
<evidence type="ECO:0000313" key="4">
    <source>
        <dbReference type="Proteomes" id="UP001630127"/>
    </source>
</evidence>
<protein>
    <recommendedName>
        <fullName evidence="2">TPX2 central domain-containing protein</fullName>
    </recommendedName>
</protein>
<dbReference type="Pfam" id="PF12214">
    <property type="entry name" value="TPX2_importin"/>
    <property type="match status" value="1"/>
</dbReference>
<feature type="domain" description="TPX2 central" evidence="2">
    <location>
        <begin position="254"/>
        <end position="416"/>
    </location>
</feature>
<feature type="region of interest" description="Disordered" evidence="1">
    <location>
        <begin position="326"/>
        <end position="360"/>
    </location>
</feature>
<gene>
    <name evidence="3" type="ORF">ACH5RR_038553</name>
</gene>
<organism evidence="3 4">
    <name type="scientific">Cinchona calisaya</name>
    <dbReference type="NCBI Taxonomy" id="153742"/>
    <lineage>
        <taxon>Eukaryota</taxon>
        <taxon>Viridiplantae</taxon>
        <taxon>Streptophyta</taxon>
        <taxon>Embryophyta</taxon>
        <taxon>Tracheophyta</taxon>
        <taxon>Spermatophyta</taxon>
        <taxon>Magnoliopsida</taxon>
        <taxon>eudicotyledons</taxon>
        <taxon>Gunneridae</taxon>
        <taxon>Pentapetalae</taxon>
        <taxon>asterids</taxon>
        <taxon>lamiids</taxon>
        <taxon>Gentianales</taxon>
        <taxon>Rubiaceae</taxon>
        <taxon>Cinchonoideae</taxon>
        <taxon>Cinchoneae</taxon>
        <taxon>Cinchona</taxon>
    </lineage>
</organism>
<dbReference type="InterPro" id="IPR009675">
    <property type="entry name" value="TPX2_fam"/>
</dbReference>
<comment type="caution">
    <text evidence="3">The sequence shown here is derived from an EMBL/GenBank/DDBJ whole genome shotgun (WGS) entry which is preliminary data.</text>
</comment>
<dbReference type="PANTHER" id="PTHR14326">
    <property type="entry name" value="TARGETING PROTEIN FOR XKLP2"/>
    <property type="match status" value="1"/>
</dbReference>
<name>A0ABD2XYR5_9GENT</name>
<dbReference type="PANTHER" id="PTHR14326:SF15">
    <property type="entry name" value="OS06G0130200 PROTEIN"/>
    <property type="match status" value="1"/>
</dbReference>
<evidence type="ECO:0000256" key="1">
    <source>
        <dbReference type="SAM" id="MobiDB-lite"/>
    </source>
</evidence>